<sequence length="253" mass="30582">MITEIAIGSLILAIILVVIFPLYHWIVIFIYKLIKINKEKNLKKINLKSSEIINDNLLNLYEYFLVNEKISINTNFYNKAKRLRKLYFFSSLFFFFLFLIFSFINYLLINKNNTENNYINIIIFVLKNMSISLFLFVWTWTIKNDFKNEKMLIISNENLLEKINFLCDQLKIKHLKSKQELDDYHILKINLLAFVLFKKIHRESKIRLKRQNAEKYKNQIVLNNKKIVNKIEEIFNENDPEEMKTKIFEMIND</sequence>
<feature type="transmembrane region" description="Helical" evidence="1">
    <location>
        <begin position="121"/>
        <end position="142"/>
    </location>
</feature>
<organism evidence="2 3">
    <name type="scientific">Mesoplasma coleopterae</name>
    <dbReference type="NCBI Taxonomy" id="324078"/>
    <lineage>
        <taxon>Bacteria</taxon>
        <taxon>Bacillati</taxon>
        <taxon>Mycoplasmatota</taxon>
        <taxon>Mollicutes</taxon>
        <taxon>Entomoplasmatales</taxon>
        <taxon>Entomoplasmataceae</taxon>
        <taxon>Mesoplasma</taxon>
    </lineage>
</organism>
<accession>A0A2K8P2V4</accession>
<reference evidence="2 3" key="1">
    <citation type="submission" date="2017-11" db="EMBL/GenBank/DDBJ databases">
        <title>Genome sequence of Mesoplasma coleopterae BARC 779 (ATCC 49583).</title>
        <authorList>
            <person name="Lo W.-S."/>
            <person name="Kuo C.-H."/>
        </authorList>
    </citation>
    <scope>NUCLEOTIDE SEQUENCE [LARGE SCALE GENOMIC DNA]</scope>
    <source>
        <strain evidence="2 3">BARC 779</strain>
    </source>
</reference>
<dbReference type="RefSeq" id="WP_100670879.1">
    <property type="nucleotide sequence ID" value="NZ_CP024968.1"/>
</dbReference>
<dbReference type="EMBL" id="CP024968">
    <property type="protein sequence ID" value="ATZ20828.1"/>
    <property type="molecule type" value="Genomic_DNA"/>
</dbReference>
<protein>
    <submittedName>
        <fullName evidence="2">Uncharacterized protein</fullName>
    </submittedName>
</protein>
<dbReference type="AlphaFoldDB" id="A0A2K8P2V4"/>
<feature type="transmembrane region" description="Helical" evidence="1">
    <location>
        <begin position="6"/>
        <end position="34"/>
    </location>
</feature>
<evidence type="ECO:0000313" key="3">
    <source>
        <dbReference type="Proteomes" id="UP000232221"/>
    </source>
</evidence>
<proteinExistence type="predicted"/>
<dbReference type="Proteomes" id="UP000232221">
    <property type="component" value="Chromosome"/>
</dbReference>
<keyword evidence="1" id="KW-0812">Transmembrane</keyword>
<name>A0A2K8P2V4_9MOLU</name>
<dbReference type="KEGG" id="mcol:MCOLE_v1c03140"/>
<keyword evidence="1" id="KW-0472">Membrane</keyword>
<keyword evidence="3" id="KW-1185">Reference proteome</keyword>
<gene>
    <name evidence="2" type="ORF">MCOLE_v1c03140</name>
</gene>
<feature type="transmembrane region" description="Helical" evidence="1">
    <location>
        <begin position="86"/>
        <end position="109"/>
    </location>
</feature>
<evidence type="ECO:0000256" key="1">
    <source>
        <dbReference type="SAM" id="Phobius"/>
    </source>
</evidence>
<keyword evidence="1" id="KW-1133">Transmembrane helix</keyword>
<evidence type="ECO:0000313" key="2">
    <source>
        <dbReference type="EMBL" id="ATZ20828.1"/>
    </source>
</evidence>